<dbReference type="EMBL" id="MU117964">
    <property type="protein sequence ID" value="KAF9653285.1"/>
    <property type="molecule type" value="Genomic_DNA"/>
</dbReference>
<evidence type="ECO:0000313" key="2">
    <source>
        <dbReference type="Proteomes" id="UP000886501"/>
    </source>
</evidence>
<reference evidence="1" key="1">
    <citation type="submission" date="2019-10" db="EMBL/GenBank/DDBJ databases">
        <authorList>
            <consortium name="DOE Joint Genome Institute"/>
            <person name="Kuo A."/>
            <person name="Miyauchi S."/>
            <person name="Kiss E."/>
            <person name="Drula E."/>
            <person name="Kohler A."/>
            <person name="Sanchez-Garcia M."/>
            <person name="Andreopoulos B."/>
            <person name="Barry K.W."/>
            <person name="Bonito G."/>
            <person name="Buee M."/>
            <person name="Carver A."/>
            <person name="Chen C."/>
            <person name="Cichocki N."/>
            <person name="Clum A."/>
            <person name="Culley D."/>
            <person name="Crous P.W."/>
            <person name="Fauchery L."/>
            <person name="Girlanda M."/>
            <person name="Hayes R."/>
            <person name="Keri Z."/>
            <person name="Labutti K."/>
            <person name="Lipzen A."/>
            <person name="Lombard V."/>
            <person name="Magnuson J."/>
            <person name="Maillard F."/>
            <person name="Morin E."/>
            <person name="Murat C."/>
            <person name="Nolan M."/>
            <person name="Ohm R."/>
            <person name="Pangilinan J."/>
            <person name="Pereira M."/>
            <person name="Perotto S."/>
            <person name="Peter M."/>
            <person name="Riley R."/>
            <person name="Sitrit Y."/>
            <person name="Stielow B."/>
            <person name="Szollosi G."/>
            <person name="Zifcakova L."/>
            <person name="Stursova M."/>
            <person name="Spatafora J.W."/>
            <person name="Tedersoo L."/>
            <person name="Vaario L.-M."/>
            <person name="Yamada A."/>
            <person name="Yan M."/>
            <person name="Wang P."/>
            <person name="Xu J."/>
            <person name="Bruns T."/>
            <person name="Baldrian P."/>
            <person name="Vilgalys R."/>
            <person name="Henrissat B."/>
            <person name="Grigoriev I.V."/>
            <person name="Hibbett D."/>
            <person name="Nagy L.G."/>
            <person name="Martin F.M."/>
        </authorList>
    </citation>
    <scope>NUCLEOTIDE SEQUENCE</scope>
    <source>
        <strain evidence="1">P2</strain>
    </source>
</reference>
<proteinExistence type="predicted"/>
<name>A0ACB6ZTV0_THEGA</name>
<dbReference type="Proteomes" id="UP000886501">
    <property type="component" value="Unassembled WGS sequence"/>
</dbReference>
<gene>
    <name evidence="1" type="ORF">BDM02DRAFT_3265533</name>
</gene>
<accession>A0ACB6ZTV0</accession>
<evidence type="ECO:0000313" key="1">
    <source>
        <dbReference type="EMBL" id="KAF9653285.1"/>
    </source>
</evidence>
<reference evidence="1" key="2">
    <citation type="journal article" date="2020" name="Nat. Commun.">
        <title>Large-scale genome sequencing of mycorrhizal fungi provides insights into the early evolution of symbiotic traits.</title>
        <authorList>
            <person name="Miyauchi S."/>
            <person name="Kiss E."/>
            <person name="Kuo A."/>
            <person name="Drula E."/>
            <person name="Kohler A."/>
            <person name="Sanchez-Garcia M."/>
            <person name="Morin E."/>
            <person name="Andreopoulos B."/>
            <person name="Barry K.W."/>
            <person name="Bonito G."/>
            <person name="Buee M."/>
            <person name="Carver A."/>
            <person name="Chen C."/>
            <person name="Cichocki N."/>
            <person name="Clum A."/>
            <person name="Culley D."/>
            <person name="Crous P.W."/>
            <person name="Fauchery L."/>
            <person name="Girlanda M."/>
            <person name="Hayes R.D."/>
            <person name="Keri Z."/>
            <person name="LaButti K."/>
            <person name="Lipzen A."/>
            <person name="Lombard V."/>
            <person name="Magnuson J."/>
            <person name="Maillard F."/>
            <person name="Murat C."/>
            <person name="Nolan M."/>
            <person name="Ohm R.A."/>
            <person name="Pangilinan J."/>
            <person name="Pereira M.F."/>
            <person name="Perotto S."/>
            <person name="Peter M."/>
            <person name="Pfister S."/>
            <person name="Riley R."/>
            <person name="Sitrit Y."/>
            <person name="Stielow J.B."/>
            <person name="Szollosi G."/>
            <person name="Zifcakova L."/>
            <person name="Stursova M."/>
            <person name="Spatafora J.W."/>
            <person name="Tedersoo L."/>
            <person name="Vaario L.M."/>
            <person name="Yamada A."/>
            <person name="Yan M."/>
            <person name="Wang P."/>
            <person name="Xu J."/>
            <person name="Bruns T."/>
            <person name="Baldrian P."/>
            <person name="Vilgalys R."/>
            <person name="Dunand C."/>
            <person name="Henrissat B."/>
            <person name="Grigoriev I.V."/>
            <person name="Hibbett D."/>
            <person name="Nagy L.G."/>
            <person name="Martin F.M."/>
        </authorList>
    </citation>
    <scope>NUCLEOTIDE SEQUENCE</scope>
    <source>
        <strain evidence="1">P2</strain>
    </source>
</reference>
<keyword evidence="2" id="KW-1185">Reference proteome</keyword>
<comment type="caution">
    <text evidence="1">The sequence shown here is derived from an EMBL/GenBank/DDBJ whole genome shotgun (WGS) entry which is preliminary data.</text>
</comment>
<sequence>MIAIADRESISCPTTTTFAHILVYLETVDAFTVSYQAGFWDTPTIRIITEPTMADLTQKLPAELLAEILGHVPVLDVLRFKQVNRVFRDAILASPFIRHKIDLFAAGLEYNAAAGIGLAESQKAFLQYRLNLDSLRPIEERTVDNLGPDTGKPRARGGVYAIVKESVRLFSLGSASWRIPYKEWEIPLPGIHPRSYDFYPGADVIAFLEAPGASDLPIRIHLRTLSDGGYHPAAQCPAIHYL</sequence>
<protein>
    <submittedName>
        <fullName evidence="1">Uncharacterized protein</fullName>
    </submittedName>
</protein>
<organism evidence="1 2">
    <name type="scientific">Thelephora ganbajun</name>
    <name type="common">Ganba fungus</name>
    <dbReference type="NCBI Taxonomy" id="370292"/>
    <lineage>
        <taxon>Eukaryota</taxon>
        <taxon>Fungi</taxon>
        <taxon>Dikarya</taxon>
        <taxon>Basidiomycota</taxon>
        <taxon>Agaricomycotina</taxon>
        <taxon>Agaricomycetes</taxon>
        <taxon>Thelephorales</taxon>
        <taxon>Thelephoraceae</taxon>
        <taxon>Thelephora</taxon>
    </lineage>
</organism>